<dbReference type="InterPro" id="IPR045628">
    <property type="entry name" value="Lhr_WH_dom"/>
</dbReference>
<feature type="compositionally biased region" description="Low complexity" evidence="9">
    <location>
        <begin position="1513"/>
        <end position="1523"/>
    </location>
</feature>
<organism evidence="12 13">
    <name type="scientific">Kocuria varians</name>
    <name type="common">Micrococcus varians</name>
    <dbReference type="NCBI Taxonomy" id="1272"/>
    <lineage>
        <taxon>Bacteria</taxon>
        <taxon>Bacillati</taxon>
        <taxon>Actinomycetota</taxon>
        <taxon>Actinomycetes</taxon>
        <taxon>Micrococcales</taxon>
        <taxon>Micrococcaceae</taxon>
        <taxon>Kocuria</taxon>
    </lineage>
</organism>
<feature type="region of interest" description="Disordered" evidence="9">
    <location>
        <begin position="380"/>
        <end position="482"/>
    </location>
</feature>
<dbReference type="EC" id="3.6.4.13" evidence="12"/>
<dbReference type="SMART" id="SM00487">
    <property type="entry name" value="DEXDc"/>
    <property type="match status" value="1"/>
</dbReference>
<sequence>MDPDSVLNLFSPATARWFDAAFHGPTAAQRGAWEAISAGHHALVVAPTGSGKTLAAFLWSIDRLLAAKSPAGSPDGSSPSGPTAPGSSGDDDAAAAPSEDRTSVLYISPLKALGVDVERNLRAPLIGITQAVRAAGGEPPEISVGVRSGDTPQAIRRSLLAHPPDILITTPESLYLMLTSKARETLRHVNTVIIDEVHAVAGTKRGAHLAVSLERLDDLLERPAQRIGLSATVEPVDTVAGFLGGSQPVDVVRPPSEKDWDLTVSVPIPDMTVLGGAAASPSSDGSPSLDAELDGAGQQATASIWPHVEERIVDLVEAHRSTIVFANSRGLAEKLTARLNEIHEFRLENAAEQFPSGERSGDPVPVGDALNHLFAESARRAAGDEGAGPEDPDGFAVEGDDTPGTPGAPSGGPSHPGRAPGDAALFGTPGDGTGAPDGPGGVARPASDEREPAAIPRQSNRHEGASPVLARAHHGSVSKDQRSLIEEDLKTGRLRCVVATSSLELGIDMGHVDLVVQIESPPSAASGLQRVGRAGHQVGEVSIGRIYPKHRGDVRDAAVIAEQMLAGNLEPLSVPANPLDILAQQTVSAVAAEDVDVEAWYDTVRRSAPFRSLPHSAYDAVLDLLAGRYPSDEFAQLRPRLVWDRETGTLQARPGALRLATTSGGTIPDRGLFPVFLVGEQDSKSPKRVGELDEEMVYESRVGDIIALGASSWRIEEITHNRVVVAPAPGVPGKLPFWHGDGLGRPVELGRAVGRFTRELAGAANAEARERLAGSGLDEWAQDNLLAYLAEQREATEHVPDDRTLMVERFRDELGDWRVVLHSPFGTPVHGPWALAVRARLDERWGLDASAQAADDGIVLRVPATDEEPPGAELFLFEPEELEQIVTEEVGGSALFASRFRENAARALLLPRADPGKRTPLWQQRQRSAQLLDVARKYPQFPIILETVRECLQDVYDVPALLQLQRDLAGRKLRVVETTTDSPSPFARTLLFGYVAQFLYEGDSPLAERKAAALSLDPALLNELLGRAELRELLDPEVIETTVLQLQRLAPDRRLRGVEGAADLLRLLGPMTADDAALRLRGDGSVPAGSPAAGSASAGAGAAPPDAPAPSTEASEAASSAALEAASTAASARIGDEGGPGDTAASGGPEDEEDTGRAEDPAYRAISPEAARELLDALVETNRAIVLRVGGREVYCAVEDAARMRDALGQPLPMGVPLAFLEPVADPVGDLVSRYARTHGPFSVAEAAQALSLGPAVVESALRSLARQRRVSEGAFRPSGDPAASDSEWCDIEVLRTLRRRSLAALRADVEPVDPQAYATFLPAWQHAVKGHQLRGLDGVMTVIDQLAGVPIPASAWEPLVLAQRVVDYRPAMLDELMATGEVIFSGAGSLGTEDGWVAFHLAESAELSLPPVAQLDATAEALDSPLERELLTVLQGGGAYFAWQLIQPLAAAGVSVDMPHLRTALWNLLWAGLITNDTYAPVRALISGGHSAHKTPKRPGRSRSAGRRGAARLRAVGRGPAGFDPAGSSDDAAPSGTRVARASGGGEERTTAGRWSALRPEPLNSTVRAQAQAELLLDRYGILTRGPVSVEDVPGGFSTVYKVLRALEDAGRARRGYFIEGLGAAQFTQPATVDVLRSFTDDDAARKAGPQVLALAATDPANPYGAALDWPEAVVLESSTKHRPGRKAGAVVVLVDGALTLYLERGGKTALAFVADAGLLHLAAEAVAGLVQRKAVDSLVVEKVNGDSVLSSEELVTAVRDGLLAGGFYQTPKGVRMRAPVGGGRS</sequence>
<dbReference type="InterPro" id="IPR055368">
    <property type="entry name" value="WH3_Lhr"/>
</dbReference>
<dbReference type="Pfam" id="PF23236">
    <property type="entry name" value="WHD_2nd_Lhr"/>
    <property type="match status" value="2"/>
</dbReference>
<dbReference type="SUPFAM" id="SSF52540">
    <property type="entry name" value="P-loop containing nucleoside triphosphate hydrolases"/>
    <property type="match status" value="1"/>
</dbReference>
<feature type="compositionally biased region" description="Low complexity" evidence="9">
    <location>
        <begin position="1083"/>
        <end position="1132"/>
    </location>
</feature>
<gene>
    <name evidence="12" type="primary">srmB</name>
    <name evidence="12" type="ORF">CIB50_0000389</name>
</gene>
<dbReference type="InterPro" id="IPR011545">
    <property type="entry name" value="DEAD/DEAH_box_helicase_dom"/>
</dbReference>
<dbReference type="Gene3D" id="3.40.50.300">
    <property type="entry name" value="P-loop containing nucleotide triphosphate hydrolases"/>
    <property type="match status" value="2"/>
</dbReference>
<dbReference type="PANTHER" id="PTHR47962:SF5">
    <property type="entry name" value="ATP-DEPENDENT HELICASE LHR-RELATED"/>
    <property type="match status" value="1"/>
</dbReference>
<feature type="compositionally biased region" description="Low complexity" evidence="9">
    <location>
        <begin position="402"/>
        <end position="421"/>
    </location>
</feature>
<dbReference type="EMBL" id="CP059343">
    <property type="protein sequence ID" value="QMS55699.1"/>
    <property type="molecule type" value="Genomic_DNA"/>
</dbReference>
<keyword evidence="5" id="KW-0067">ATP-binding</keyword>
<dbReference type="PROSITE" id="PS51192">
    <property type="entry name" value="HELICASE_ATP_BIND_1"/>
    <property type="match status" value="1"/>
</dbReference>
<proteinExistence type="predicted"/>
<evidence type="ECO:0000256" key="3">
    <source>
        <dbReference type="ARBA" id="ARBA00022801"/>
    </source>
</evidence>
<feature type="compositionally biased region" description="Gly residues" evidence="9">
    <location>
        <begin position="429"/>
        <end position="441"/>
    </location>
</feature>
<dbReference type="PANTHER" id="PTHR47962">
    <property type="entry name" value="ATP-DEPENDENT HELICASE LHR-RELATED-RELATED"/>
    <property type="match status" value="1"/>
</dbReference>
<dbReference type="InterPro" id="IPR027417">
    <property type="entry name" value="P-loop_NTPase"/>
</dbReference>
<evidence type="ECO:0000259" key="10">
    <source>
        <dbReference type="PROSITE" id="PS51192"/>
    </source>
</evidence>
<evidence type="ECO:0000256" key="4">
    <source>
        <dbReference type="ARBA" id="ARBA00022806"/>
    </source>
</evidence>
<keyword evidence="7" id="KW-0234">DNA repair</keyword>
<dbReference type="Pfam" id="PF23234">
    <property type="entry name" value="WHD_4th_Lhr"/>
    <property type="match status" value="1"/>
</dbReference>
<dbReference type="Pfam" id="PF00270">
    <property type="entry name" value="DEAD"/>
    <property type="match status" value="1"/>
</dbReference>
<dbReference type="Pfam" id="PF08494">
    <property type="entry name" value="DEAD_assoc"/>
    <property type="match status" value="1"/>
</dbReference>
<reference evidence="13" key="1">
    <citation type="submission" date="2017-08" db="EMBL/GenBank/DDBJ databases">
        <title>Draft Genome Sequence of Kocuria varians 80.</title>
        <authorList>
            <person name="Minaev M."/>
            <person name="Kurbakov K.A."/>
            <person name="Solodovnikova G.I."/>
            <person name="Kuznetsova O.A."/>
            <person name="Lisitsyn A.B."/>
        </authorList>
    </citation>
    <scope>NUCLEOTIDE SEQUENCE [LARGE SCALE GENOMIC DNA]</scope>
    <source>
        <strain evidence="13">80</strain>
    </source>
</reference>
<dbReference type="SMART" id="SM00490">
    <property type="entry name" value="HELICc"/>
    <property type="match status" value="1"/>
</dbReference>
<feature type="region of interest" description="Disordered" evidence="9">
    <location>
        <begin position="69"/>
        <end position="99"/>
    </location>
</feature>
<evidence type="ECO:0000259" key="11">
    <source>
        <dbReference type="PROSITE" id="PS51194"/>
    </source>
</evidence>
<dbReference type="Pfam" id="PF00271">
    <property type="entry name" value="Helicase_C"/>
    <property type="match status" value="1"/>
</dbReference>
<name>A0A7D7PZK4_KOCVA</name>
<evidence type="ECO:0000256" key="7">
    <source>
        <dbReference type="ARBA" id="ARBA00023204"/>
    </source>
</evidence>
<dbReference type="Proteomes" id="UP000216825">
    <property type="component" value="Chromosome"/>
</dbReference>
<dbReference type="InterPro" id="IPR052511">
    <property type="entry name" value="ATP-dep_Helicase"/>
</dbReference>
<dbReference type="GO" id="GO:0016887">
    <property type="term" value="F:ATP hydrolysis activity"/>
    <property type="evidence" value="ECO:0007669"/>
    <property type="project" value="TreeGrafter"/>
</dbReference>
<keyword evidence="2" id="KW-0227">DNA damage</keyword>
<feature type="domain" description="Helicase ATP-binding" evidence="10">
    <location>
        <begin position="33"/>
        <end position="251"/>
    </location>
</feature>
<keyword evidence="13" id="KW-1185">Reference proteome</keyword>
<dbReference type="KEGG" id="kvr:CIB50_0000389"/>
<dbReference type="InterPro" id="IPR055367">
    <property type="entry name" value="WH4_Lhr"/>
</dbReference>
<dbReference type="InterPro" id="IPR014001">
    <property type="entry name" value="Helicase_ATP-bd"/>
</dbReference>
<keyword evidence="6" id="KW-0238">DNA-binding</keyword>
<evidence type="ECO:0000256" key="1">
    <source>
        <dbReference type="ARBA" id="ARBA00022741"/>
    </source>
</evidence>
<evidence type="ECO:0000313" key="13">
    <source>
        <dbReference type="Proteomes" id="UP000216825"/>
    </source>
</evidence>
<dbReference type="Pfam" id="PF23235">
    <property type="entry name" value="WHD_3rd_Lhr"/>
    <property type="match status" value="1"/>
</dbReference>
<reference evidence="12 13" key="2">
    <citation type="submission" date="2020-07" db="EMBL/GenBank/DDBJ databases">
        <title>Genome of starter culture bacteria Kocuria salsicia reveals its technological properties and safety for usage in meat industry.</title>
        <authorList>
            <person name="Michael M."/>
            <person name="Konstantin K."/>
            <person name="Evgenii K."/>
            <person name="Galina S."/>
            <person name="Oksana K."/>
            <person name="Andrei L."/>
        </authorList>
    </citation>
    <scope>NUCLEOTIDE SEQUENCE [LARGE SCALE GENOMIC DNA]</scope>
    <source>
        <strain evidence="12 13">80</strain>
    </source>
</reference>
<feature type="compositionally biased region" description="Low complexity" evidence="9">
    <location>
        <begin position="69"/>
        <end position="88"/>
    </location>
</feature>
<dbReference type="GO" id="GO:0006281">
    <property type="term" value="P:DNA repair"/>
    <property type="evidence" value="ECO:0007669"/>
    <property type="project" value="UniProtKB-KW"/>
</dbReference>
<protein>
    <submittedName>
        <fullName evidence="12">ATP-dependent RNA helicase SrmB</fullName>
        <ecNumber evidence="12">3.6.4.13</ecNumber>
    </submittedName>
</protein>
<feature type="domain" description="Helicase C-terminal" evidence="11">
    <location>
        <begin position="420"/>
        <end position="580"/>
    </location>
</feature>
<dbReference type="InterPro" id="IPR055369">
    <property type="entry name" value="WH2_Lhr"/>
</dbReference>
<dbReference type="GO" id="GO:0005524">
    <property type="term" value="F:ATP binding"/>
    <property type="evidence" value="ECO:0007669"/>
    <property type="project" value="UniProtKB-KW"/>
</dbReference>
<evidence type="ECO:0000313" key="12">
    <source>
        <dbReference type="EMBL" id="QMS55699.1"/>
    </source>
</evidence>
<dbReference type="GO" id="GO:0003724">
    <property type="term" value="F:RNA helicase activity"/>
    <property type="evidence" value="ECO:0007669"/>
    <property type="project" value="UniProtKB-EC"/>
</dbReference>
<feature type="compositionally biased region" description="Basic residues" evidence="9">
    <location>
        <begin position="1492"/>
        <end position="1512"/>
    </location>
</feature>
<feature type="compositionally biased region" description="Acidic residues" evidence="9">
    <location>
        <begin position="387"/>
        <end position="401"/>
    </location>
</feature>
<evidence type="ECO:0000256" key="6">
    <source>
        <dbReference type="ARBA" id="ARBA00023125"/>
    </source>
</evidence>
<evidence type="ECO:0000256" key="9">
    <source>
        <dbReference type="SAM" id="MobiDB-lite"/>
    </source>
</evidence>
<feature type="region of interest" description="Disordered" evidence="9">
    <location>
        <begin position="1082"/>
        <end position="1163"/>
    </location>
</feature>
<keyword evidence="3 12" id="KW-0378">Hydrolase</keyword>
<keyword evidence="1" id="KW-0547">Nucleotide-binding</keyword>
<feature type="region of interest" description="Disordered" evidence="9">
    <location>
        <begin position="1490"/>
        <end position="1558"/>
    </location>
</feature>
<evidence type="ECO:0000256" key="2">
    <source>
        <dbReference type="ARBA" id="ARBA00022763"/>
    </source>
</evidence>
<evidence type="ECO:0000256" key="8">
    <source>
        <dbReference type="ARBA" id="ARBA00023235"/>
    </source>
</evidence>
<dbReference type="RefSeq" id="WP_094395207.1">
    <property type="nucleotide sequence ID" value="NZ_CP059343.1"/>
</dbReference>
<dbReference type="InterPro" id="IPR013701">
    <property type="entry name" value="Lhr-like_DEAD/DEAH_assoc"/>
</dbReference>
<evidence type="ECO:0000256" key="5">
    <source>
        <dbReference type="ARBA" id="ARBA00022840"/>
    </source>
</evidence>
<dbReference type="Pfam" id="PF19306">
    <property type="entry name" value="WHD_Lhr"/>
    <property type="match status" value="1"/>
</dbReference>
<dbReference type="GO" id="GO:0003677">
    <property type="term" value="F:DNA binding"/>
    <property type="evidence" value="ECO:0007669"/>
    <property type="project" value="UniProtKB-KW"/>
</dbReference>
<keyword evidence="8" id="KW-0413">Isomerase</keyword>
<keyword evidence="4 12" id="KW-0347">Helicase</keyword>
<dbReference type="PROSITE" id="PS51194">
    <property type="entry name" value="HELICASE_CTER"/>
    <property type="match status" value="1"/>
</dbReference>
<accession>A0A7D7PZK4</accession>
<dbReference type="InterPro" id="IPR001650">
    <property type="entry name" value="Helicase_C-like"/>
</dbReference>